<evidence type="ECO:0000256" key="1">
    <source>
        <dbReference type="ARBA" id="ARBA00004370"/>
    </source>
</evidence>
<reference evidence="6" key="1">
    <citation type="submission" date="2021-06" db="EMBL/GenBank/DDBJ databases">
        <title>Complete genome sequence of Nocardioides sp. G188.</title>
        <authorList>
            <person name="Im W.-T."/>
        </authorList>
    </citation>
    <scope>NUCLEOTIDE SEQUENCE</scope>
    <source>
        <strain evidence="6">G188</strain>
    </source>
</reference>
<accession>A0A975T2U2</accession>
<dbReference type="InterPro" id="IPR050515">
    <property type="entry name" value="Beta-lactam/transpept"/>
</dbReference>
<evidence type="ECO:0000256" key="3">
    <source>
        <dbReference type="ARBA" id="ARBA00023136"/>
    </source>
</evidence>
<sequence length="560" mass="59176">MVVSVFAARLFQLQGVDAQAYVAKARSEGAVTVTLPATRGTITDRNGVALAESVDGLMIIADPQLTVKNASAIATILARRLDVDYFDMLSRLRKPDTQFQYVARRVPSTLATSVVGEIDRRGYKGIDTRRDPVRTYPADDVAANLVGFTNDQGDAGEGAELMFDTMLSGKDGSASYETGGGNRIPLGDNSTVPPRSGHDLQLTIDRDVQWYTQRVVRSAVQGSGGSSGSAVVMDTHTGQLLALADYPTFDANQPSLSSKGNLGSRALRDVYEPGSVEKVLTASSLIDAGKVTPNTKITVPSMLPRGDRVIHDYFVHPKLHLTLTGVIAKSSNIGTVLAASQFKHKELYDYLRKFGLGARTGIGVQGETAGVLNSWKDWSQINQDTIAFGQGLAVNAVQMAAAVNTVANGGVYVKPSLVKGRATTSGGDVVGSDTTTTHRVISARAARLTARMMESVTNPETGTAASAGIEGYRVAGKTGTAQRVGEHCGCYDGTFTVSFAGFAPADKPRFMVYVVVQDPKNGGGGGSVGGPAFKKIMSYALQKYAVPPTGSVAPTPRIEW</sequence>
<dbReference type="PANTHER" id="PTHR30627:SF1">
    <property type="entry name" value="PEPTIDOGLYCAN D,D-TRANSPEPTIDASE FTSI"/>
    <property type="match status" value="1"/>
</dbReference>
<dbReference type="Proteomes" id="UP000683575">
    <property type="component" value="Chromosome"/>
</dbReference>
<dbReference type="InterPro" id="IPR005311">
    <property type="entry name" value="PBP_dimer"/>
</dbReference>
<comment type="subcellular location">
    <subcellularLocation>
        <location evidence="1">Membrane</location>
    </subcellularLocation>
</comment>
<evidence type="ECO:0000259" key="4">
    <source>
        <dbReference type="Pfam" id="PF00905"/>
    </source>
</evidence>
<dbReference type="AlphaFoldDB" id="A0A975T2U2"/>
<dbReference type="PANTHER" id="PTHR30627">
    <property type="entry name" value="PEPTIDOGLYCAN D,D-TRANSPEPTIDASE"/>
    <property type="match status" value="1"/>
</dbReference>
<dbReference type="Pfam" id="PF00905">
    <property type="entry name" value="Transpeptidase"/>
    <property type="match status" value="1"/>
</dbReference>
<comment type="similarity">
    <text evidence="2">Belongs to the transpeptidase family.</text>
</comment>
<dbReference type="EMBL" id="CP077062">
    <property type="protein sequence ID" value="QWZ10532.1"/>
    <property type="molecule type" value="Genomic_DNA"/>
</dbReference>
<dbReference type="GO" id="GO:0008658">
    <property type="term" value="F:penicillin binding"/>
    <property type="evidence" value="ECO:0007669"/>
    <property type="project" value="InterPro"/>
</dbReference>
<dbReference type="Pfam" id="PF03717">
    <property type="entry name" value="PBP_dimer"/>
    <property type="match status" value="1"/>
</dbReference>
<proteinExistence type="inferred from homology"/>
<dbReference type="GO" id="GO:0005886">
    <property type="term" value="C:plasma membrane"/>
    <property type="evidence" value="ECO:0007669"/>
    <property type="project" value="TreeGrafter"/>
</dbReference>
<evidence type="ECO:0000313" key="6">
    <source>
        <dbReference type="EMBL" id="QWZ10532.1"/>
    </source>
</evidence>
<dbReference type="KEGG" id="nps:KRR39_11815"/>
<feature type="domain" description="Penicillin-binding protein transpeptidase" evidence="4">
    <location>
        <begin position="228"/>
        <end position="537"/>
    </location>
</feature>
<keyword evidence="7" id="KW-1185">Reference proteome</keyword>
<gene>
    <name evidence="6" type="ORF">KRR39_11815</name>
</gene>
<evidence type="ECO:0000256" key="2">
    <source>
        <dbReference type="ARBA" id="ARBA00007171"/>
    </source>
</evidence>
<feature type="domain" description="Penicillin-binding protein dimerisation" evidence="5">
    <location>
        <begin position="35"/>
        <end position="152"/>
    </location>
</feature>
<dbReference type="InterPro" id="IPR001460">
    <property type="entry name" value="PCN-bd_Tpept"/>
</dbReference>
<evidence type="ECO:0000313" key="7">
    <source>
        <dbReference type="Proteomes" id="UP000683575"/>
    </source>
</evidence>
<protein>
    <submittedName>
        <fullName evidence="6">Penicillin-binding protein 2</fullName>
    </submittedName>
</protein>
<organism evidence="6 7">
    <name type="scientific">Nocardioides panacis</name>
    <dbReference type="NCBI Taxonomy" id="2849501"/>
    <lineage>
        <taxon>Bacteria</taxon>
        <taxon>Bacillati</taxon>
        <taxon>Actinomycetota</taxon>
        <taxon>Actinomycetes</taxon>
        <taxon>Propionibacteriales</taxon>
        <taxon>Nocardioidaceae</taxon>
        <taxon>Nocardioides</taxon>
    </lineage>
</organism>
<evidence type="ECO:0000259" key="5">
    <source>
        <dbReference type="Pfam" id="PF03717"/>
    </source>
</evidence>
<dbReference type="GO" id="GO:0071555">
    <property type="term" value="P:cell wall organization"/>
    <property type="evidence" value="ECO:0007669"/>
    <property type="project" value="TreeGrafter"/>
</dbReference>
<name>A0A975T2U2_9ACTN</name>
<keyword evidence="3" id="KW-0472">Membrane</keyword>